<sequence>MPPIGETPGGVGHFLVAQLRSRSVARGSAGRGGLLERVRTPAAPCFGAVTPDGAASKTQCWRLAGAPPFRGACYVEPAAIWDRRWGVHLQVGNLAERSFSTVCRGPGLLHRSRGWCHYRLW</sequence>
<name>A0AAV7VTD3_PLEWA</name>
<reference evidence="1" key="1">
    <citation type="journal article" date="2022" name="bioRxiv">
        <title>Sequencing and chromosome-scale assembly of the giantPleurodeles waltlgenome.</title>
        <authorList>
            <person name="Brown T."/>
            <person name="Elewa A."/>
            <person name="Iarovenko S."/>
            <person name="Subramanian E."/>
            <person name="Araus A.J."/>
            <person name="Petzold A."/>
            <person name="Susuki M."/>
            <person name="Suzuki K.-i.T."/>
            <person name="Hayashi T."/>
            <person name="Toyoda A."/>
            <person name="Oliveira C."/>
            <person name="Osipova E."/>
            <person name="Leigh N.D."/>
            <person name="Simon A."/>
            <person name="Yun M.H."/>
        </authorList>
    </citation>
    <scope>NUCLEOTIDE SEQUENCE</scope>
    <source>
        <strain evidence="1">20211129_DDA</strain>
        <tissue evidence="1">Liver</tissue>
    </source>
</reference>
<protein>
    <submittedName>
        <fullName evidence="1">Uncharacterized protein</fullName>
    </submittedName>
</protein>
<proteinExistence type="predicted"/>
<evidence type="ECO:0000313" key="1">
    <source>
        <dbReference type="EMBL" id="KAJ1204568.1"/>
    </source>
</evidence>
<dbReference type="EMBL" id="JANPWB010000002">
    <property type="protein sequence ID" value="KAJ1204568.1"/>
    <property type="molecule type" value="Genomic_DNA"/>
</dbReference>
<organism evidence="1 2">
    <name type="scientific">Pleurodeles waltl</name>
    <name type="common">Iberian ribbed newt</name>
    <dbReference type="NCBI Taxonomy" id="8319"/>
    <lineage>
        <taxon>Eukaryota</taxon>
        <taxon>Metazoa</taxon>
        <taxon>Chordata</taxon>
        <taxon>Craniata</taxon>
        <taxon>Vertebrata</taxon>
        <taxon>Euteleostomi</taxon>
        <taxon>Amphibia</taxon>
        <taxon>Batrachia</taxon>
        <taxon>Caudata</taxon>
        <taxon>Salamandroidea</taxon>
        <taxon>Salamandridae</taxon>
        <taxon>Pleurodelinae</taxon>
        <taxon>Pleurodeles</taxon>
    </lineage>
</organism>
<accession>A0AAV7VTD3</accession>
<gene>
    <name evidence="1" type="ORF">NDU88_000014</name>
</gene>
<keyword evidence="2" id="KW-1185">Reference proteome</keyword>
<evidence type="ECO:0000313" key="2">
    <source>
        <dbReference type="Proteomes" id="UP001066276"/>
    </source>
</evidence>
<dbReference type="Proteomes" id="UP001066276">
    <property type="component" value="Chromosome 1_2"/>
</dbReference>
<dbReference type="AlphaFoldDB" id="A0AAV7VTD3"/>
<comment type="caution">
    <text evidence="1">The sequence shown here is derived from an EMBL/GenBank/DDBJ whole genome shotgun (WGS) entry which is preliminary data.</text>
</comment>